<evidence type="ECO:0000313" key="6">
    <source>
        <dbReference type="EMBL" id="ACT50248.1"/>
    </source>
</evidence>
<dbReference type="Gene3D" id="2.60.40.200">
    <property type="entry name" value="Superoxide dismutase, copper/zinc binding domain"/>
    <property type="match status" value="1"/>
</dbReference>
<dbReference type="InterPro" id="IPR036423">
    <property type="entry name" value="SOD-like_Cu/Zn_dom_sf"/>
</dbReference>
<feature type="compositionally biased region" description="Basic and acidic residues" evidence="3">
    <location>
        <begin position="95"/>
        <end position="105"/>
    </location>
</feature>
<dbReference type="EMBL" id="CP001674">
    <property type="protein sequence ID" value="ACT50248.1"/>
    <property type="molecule type" value="Genomic_DNA"/>
</dbReference>
<dbReference type="OrthoDB" id="5431326at2"/>
<keyword evidence="2" id="KW-0479">Metal-binding</keyword>
<name>C6XCH3_METGS</name>
<protein>
    <recommendedName>
        <fullName evidence="2">Superoxide dismutase [Cu-Zn]</fullName>
        <ecNumber evidence="2">1.15.1.1</ecNumber>
    </recommendedName>
</protein>
<dbReference type="PANTHER" id="PTHR10003">
    <property type="entry name" value="SUPEROXIDE DISMUTASE CU-ZN -RELATED"/>
    <property type="match status" value="1"/>
</dbReference>
<dbReference type="GO" id="GO:0005507">
    <property type="term" value="F:copper ion binding"/>
    <property type="evidence" value="ECO:0007669"/>
    <property type="project" value="InterPro"/>
</dbReference>
<keyword evidence="2" id="KW-0862">Zinc</keyword>
<keyword evidence="7" id="KW-1185">Reference proteome</keyword>
<comment type="similarity">
    <text evidence="1 2">Belongs to the Cu-Zn superoxide dismutase family.</text>
</comment>
<reference evidence="7" key="1">
    <citation type="submission" date="2009-07" db="EMBL/GenBank/DDBJ databases">
        <title>Complete sequence of chromosome of Methylovorus sp. SIP3-4.</title>
        <authorList>
            <person name="Lucas S."/>
            <person name="Copeland A."/>
            <person name="Lapidus A."/>
            <person name="Glavina del Rio T."/>
            <person name="Tice H."/>
            <person name="Bruce D."/>
            <person name="Goodwin L."/>
            <person name="Pitluck S."/>
            <person name="Clum A."/>
            <person name="Larimer F."/>
            <person name="Land M."/>
            <person name="Hauser L."/>
            <person name="Kyrpides N."/>
            <person name="Mikhailova N."/>
            <person name="Kayluzhnaya M."/>
            <person name="Chistoserdova L."/>
        </authorList>
    </citation>
    <scope>NUCLEOTIDE SEQUENCE [LARGE SCALE GENOMIC DNA]</scope>
    <source>
        <strain evidence="7">SIP3-4</strain>
    </source>
</reference>
<feature type="signal peptide" evidence="4">
    <location>
        <begin position="1"/>
        <end position="20"/>
    </location>
</feature>
<evidence type="ECO:0000256" key="3">
    <source>
        <dbReference type="SAM" id="MobiDB-lite"/>
    </source>
</evidence>
<dbReference type="InterPro" id="IPR018152">
    <property type="entry name" value="SOD_Cu/Zn_BS"/>
</dbReference>
<organism evidence="6 7">
    <name type="scientific">Methylovorus glucosotrophus (strain SIP3-4)</name>
    <dbReference type="NCBI Taxonomy" id="582744"/>
    <lineage>
        <taxon>Bacteria</taxon>
        <taxon>Pseudomonadati</taxon>
        <taxon>Pseudomonadota</taxon>
        <taxon>Betaproteobacteria</taxon>
        <taxon>Nitrosomonadales</taxon>
        <taxon>Methylophilaceae</taxon>
        <taxon>Methylovorus</taxon>
    </lineage>
</organism>
<dbReference type="RefSeq" id="WP_015829774.1">
    <property type="nucleotide sequence ID" value="NC_012969.1"/>
</dbReference>
<comment type="cofactor">
    <cofactor evidence="2">
        <name>Zn(2+)</name>
        <dbReference type="ChEBI" id="CHEBI:29105"/>
    </cofactor>
    <text evidence="2">Binds 1 zinc ion per subunit.</text>
</comment>
<dbReference type="HOGENOM" id="CLU_056632_7_1_4"/>
<evidence type="ECO:0000313" key="7">
    <source>
        <dbReference type="Proteomes" id="UP000002743"/>
    </source>
</evidence>
<dbReference type="STRING" id="582744.Msip34_1001"/>
<reference evidence="6 7" key="2">
    <citation type="journal article" date="2011" name="J. Bacteriol.">
        <title>Genomes of three methylotrophs from a single niche uncover genetic and metabolic divergence of Methylophilaceae.</title>
        <authorList>
            <person name="Lapidus A."/>
            <person name="Clum A."/>
            <person name="Labutti K."/>
            <person name="Kaluzhnaya M.G."/>
            <person name="Lim S."/>
            <person name="Beck D.A."/>
            <person name="Glavina Del Rio T."/>
            <person name="Nolan M."/>
            <person name="Mavromatis K."/>
            <person name="Huntemann M."/>
            <person name="Lucas S."/>
            <person name="Lidstrom M.E."/>
            <person name="Ivanova N."/>
            <person name="Chistoserdova L."/>
        </authorList>
    </citation>
    <scope>NUCLEOTIDE SEQUENCE [LARGE SCALE GENOMIC DNA]</scope>
    <source>
        <strain evidence="6 7">SIP3-4</strain>
    </source>
</reference>
<evidence type="ECO:0000256" key="4">
    <source>
        <dbReference type="SAM" id="SignalP"/>
    </source>
</evidence>
<comment type="function">
    <text evidence="2">Destroys radicals which are normally produced within the cells and which are toxic to biological systems.</text>
</comment>
<dbReference type="CDD" id="cd00305">
    <property type="entry name" value="Cu-Zn_Superoxide_Dismutase"/>
    <property type="match status" value="1"/>
</dbReference>
<evidence type="ECO:0000256" key="2">
    <source>
        <dbReference type="RuleBase" id="RU000393"/>
    </source>
</evidence>
<dbReference type="NCBIfam" id="NF007628">
    <property type="entry name" value="PRK10290.1"/>
    <property type="match status" value="1"/>
</dbReference>
<gene>
    <name evidence="6" type="ordered locus">Msip34_1001</name>
</gene>
<dbReference type="Pfam" id="PF00080">
    <property type="entry name" value="Sod_Cu"/>
    <property type="match status" value="1"/>
</dbReference>
<sequence precursor="true">MKIFTPLLTALLLSSLPALAAEKIVVVNAISDNGIGKIIGTVKLSDSEKGLVIDPDLGDLTPGEHGLHIHEKPSCEAADKDGKKTAGLAAGGHYDPNKTAKHEGPQGHGHAGDLPALQVKPDGSATQILIAPNLKLSDVIGRSLMVHAGADNYSDQPKPLGGGGARVACGIIE</sequence>
<dbReference type="InterPro" id="IPR024134">
    <property type="entry name" value="SOD_Cu/Zn_/chaperone"/>
</dbReference>
<keyword evidence="2" id="KW-0186">Copper</keyword>
<evidence type="ECO:0000256" key="1">
    <source>
        <dbReference type="ARBA" id="ARBA00010457"/>
    </source>
</evidence>
<feature type="compositionally biased region" description="Basic and acidic residues" evidence="3">
    <location>
        <begin position="74"/>
        <end position="84"/>
    </location>
</feature>
<keyword evidence="4" id="KW-0732">Signal</keyword>
<dbReference type="AlphaFoldDB" id="C6XCH3"/>
<feature type="chain" id="PRO_5002972610" description="Superoxide dismutase [Cu-Zn]" evidence="4">
    <location>
        <begin position="21"/>
        <end position="173"/>
    </location>
</feature>
<dbReference type="KEGG" id="mei:Msip34_1001"/>
<dbReference type="SUPFAM" id="SSF49329">
    <property type="entry name" value="Cu,Zn superoxide dismutase-like"/>
    <property type="match status" value="1"/>
</dbReference>
<comment type="cofactor">
    <cofactor evidence="2">
        <name>Cu cation</name>
        <dbReference type="ChEBI" id="CHEBI:23378"/>
    </cofactor>
    <text evidence="2">Binds 1 copper ion per subunit.</text>
</comment>
<feature type="domain" description="Superoxide dismutase copper/zinc binding" evidence="5">
    <location>
        <begin position="39"/>
        <end position="172"/>
    </location>
</feature>
<dbReference type="eggNOG" id="COG2032">
    <property type="taxonomic scope" value="Bacteria"/>
</dbReference>
<dbReference type="EC" id="1.15.1.1" evidence="2"/>
<keyword evidence="2" id="KW-0560">Oxidoreductase</keyword>
<dbReference type="PROSITE" id="PS00332">
    <property type="entry name" value="SOD_CU_ZN_2"/>
    <property type="match status" value="1"/>
</dbReference>
<dbReference type="GO" id="GO:0004784">
    <property type="term" value="F:superoxide dismutase activity"/>
    <property type="evidence" value="ECO:0007669"/>
    <property type="project" value="UniProtKB-EC"/>
</dbReference>
<dbReference type="Proteomes" id="UP000002743">
    <property type="component" value="Chromosome"/>
</dbReference>
<evidence type="ECO:0000259" key="5">
    <source>
        <dbReference type="Pfam" id="PF00080"/>
    </source>
</evidence>
<feature type="region of interest" description="Disordered" evidence="3">
    <location>
        <begin position="74"/>
        <end position="116"/>
    </location>
</feature>
<proteinExistence type="inferred from homology"/>
<accession>C6XCH3</accession>
<dbReference type="InterPro" id="IPR001424">
    <property type="entry name" value="SOD_Cu_Zn_dom"/>
</dbReference>
<comment type="catalytic activity">
    <reaction evidence="2">
        <text>2 superoxide + 2 H(+) = H2O2 + O2</text>
        <dbReference type="Rhea" id="RHEA:20696"/>
        <dbReference type="ChEBI" id="CHEBI:15378"/>
        <dbReference type="ChEBI" id="CHEBI:15379"/>
        <dbReference type="ChEBI" id="CHEBI:16240"/>
        <dbReference type="ChEBI" id="CHEBI:18421"/>
        <dbReference type="EC" id="1.15.1.1"/>
    </reaction>
</comment>